<dbReference type="GO" id="GO:0016126">
    <property type="term" value="P:sterol biosynthetic process"/>
    <property type="evidence" value="ECO:0007669"/>
    <property type="project" value="TreeGrafter"/>
</dbReference>
<dbReference type="InterPro" id="IPR009029">
    <property type="entry name" value="HMG_CoA_Rdtase_sub-bd_dom_sf"/>
</dbReference>
<dbReference type="GO" id="GO:0005778">
    <property type="term" value="C:peroxisomal membrane"/>
    <property type="evidence" value="ECO:0007669"/>
    <property type="project" value="TreeGrafter"/>
</dbReference>
<keyword evidence="3 4" id="KW-0560">Oxidoreductase</keyword>
<evidence type="ECO:0000256" key="1">
    <source>
        <dbReference type="ARBA" id="ARBA00007661"/>
    </source>
</evidence>
<sequence>MAQPALASEERKPAPAAHTDASVAAMTDDAIFDALVSGKIKSHNLEKALGDRSRAVTLRRRLVELQAAMAGSAELAGSAIKGLPHSDFNSAAFYDAVDGSNCENVIGYLPLPVGVVGPMRVDGKDYMVPLATTEGALVASTNRGARAISMAGGARTVLTGDGMTRAPLLRMPSLEAAAELKAWVENPENFKLVAEAFSSTSRFGRLQSLVVSTAGRNAYLRFKCSTGDAMGMNMITKGVNAALAAVVERFPTARILSLSGNVCTDKKPSAINWVDGRGKSVTAEVVLSRDIVENTLKTTADALVELNTGKNLIGSAVAGSIGGFNAHAANIVSAVFLATGQDVAQNVESSMCLTLLEHDDDPANEGGIIASVTMPSIEVGTVGGGTSLSSQAACLDLLGLRGAAAEPLTPGSNASQLARIVAASVLAGELSLMAAHTTGDLLRAHMALNRKPAAGSAQPGVTGGGAAAAAAGRIPARVASPTHGLAAVQGGAGSFRHPTAAAVPPGRRYFAAANHRAADKPVSPAREAPAFLSRHTTTPVGDACPILRGV</sequence>
<dbReference type="EMBL" id="VLTO01000098">
    <property type="protein sequence ID" value="KAA0164949.1"/>
    <property type="molecule type" value="Genomic_DNA"/>
</dbReference>
<dbReference type="Gene3D" id="1.10.3270.10">
    <property type="entry name" value="HMGR, N-terminal domain"/>
    <property type="match status" value="1"/>
</dbReference>
<evidence type="ECO:0000313" key="5">
    <source>
        <dbReference type="EMBL" id="KAA0146278.1"/>
    </source>
</evidence>
<keyword evidence="4" id="KW-0256">Endoplasmic reticulum</keyword>
<dbReference type="PROSITE" id="PS00318">
    <property type="entry name" value="HMG_COA_REDUCTASE_2"/>
    <property type="match status" value="1"/>
</dbReference>
<evidence type="ECO:0000256" key="3">
    <source>
        <dbReference type="ARBA" id="ARBA00023002"/>
    </source>
</evidence>
<evidence type="ECO:0000313" key="8">
    <source>
        <dbReference type="Proteomes" id="UP000322899"/>
    </source>
</evidence>
<dbReference type="EC" id="1.1.1.34" evidence="4"/>
<dbReference type="InterPro" id="IPR023076">
    <property type="entry name" value="HMG_CoA_Rdtase_CS"/>
</dbReference>
<keyword evidence="9" id="KW-1185">Reference proteome</keyword>
<dbReference type="SUPFAM" id="SSF56542">
    <property type="entry name" value="Substrate-binding domain of HMG-CoA reductase"/>
    <property type="match status" value="1"/>
</dbReference>
<dbReference type="PROSITE" id="PS00066">
    <property type="entry name" value="HMG_COA_REDUCTASE_1"/>
    <property type="match status" value="1"/>
</dbReference>
<proteinExistence type="inferred from homology"/>
<evidence type="ECO:0000313" key="6">
    <source>
        <dbReference type="EMBL" id="KAA0159016.1"/>
    </source>
</evidence>
<dbReference type="PANTHER" id="PTHR10572:SF24">
    <property type="entry name" value="3-HYDROXY-3-METHYLGLUTARYL-COENZYME A REDUCTASE"/>
    <property type="match status" value="1"/>
</dbReference>
<dbReference type="InterPro" id="IPR023074">
    <property type="entry name" value="HMG_CoA_Rdtase_cat_sf"/>
</dbReference>
<dbReference type="PANTHER" id="PTHR10572">
    <property type="entry name" value="3-HYDROXY-3-METHYLGLUTARYL-COENZYME A REDUCTASE"/>
    <property type="match status" value="1"/>
</dbReference>
<dbReference type="Gene3D" id="3.30.70.420">
    <property type="entry name" value="Hydroxymethylglutaryl-CoA reductase, class I/II, NAD/NADP-binding domain"/>
    <property type="match status" value="1"/>
</dbReference>
<protein>
    <recommendedName>
        <fullName evidence="4">3-hydroxy-3-methylglutaryl coenzyme A reductase</fullName>
        <shortName evidence="4">HMG-CoA reductase</shortName>
        <ecNumber evidence="4">1.1.1.34</ecNumber>
    </recommendedName>
</protein>
<dbReference type="GO" id="GO:0008299">
    <property type="term" value="P:isoprenoid biosynthetic process"/>
    <property type="evidence" value="ECO:0007669"/>
    <property type="project" value="InterPro"/>
</dbReference>
<dbReference type="OrthoDB" id="310654at2759"/>
<dbReference type="EMBL" id="VLTN01000093">
    <property type="protein sequence ID" value="KAA0146278.1"/>
    <property type="molecule type" value="Genomic_DNA"/>
</dbReference>
<comment type="similarity">
    <text evidence="1 4">Belongs to the HMG-CoA reductase family.</text>
</comment>
<dbReference type="UniPathway" id="UPA00058">
    <property type="reaction ID" value="UER00103"/>
</dbReference>
<comment type="caution">
    <text evidence="6">The sequence shown here is derived from an EMBL/GenBank/DDBJ whole genome shotgun (WGS) entry which is preliminary data.</text>
</comment>
<dbReference type="NCBIfam" id="TIGR00533">
    <property type="entry name" value="HMG_CoA_R_NADP"/>
    <property type="match status" value="1"/>
</dbReference>
<dbReference type="InterPro" id="IPR023282">
    <property type="entry name" value="HMG_CoA_Rdtase_N"/>
</dbReference>
<dbReference type="Proteomes" id="UP000325113">
    <property type="component" value="Unassembled WGS sequence"/>
</dbReference>
<keyword evidence="2 4" id="KW-0521">NADP</keyword>
<gene>
    <name evidence="7" type="ORF">FNF27_07731</name>
    <name evidence="5" type="ORF">FNF29_08149</name>
    <name evidence="6" type="ORF">FNF31_05079</name>
</gene>
<evidence type="ECO:0000256" key="2">
    <source>
        <dbReference type="ARBA" id="ARBA00022857"/>
    </source>
</evidence>
<dbReference type="GO" id="GO:0004420">
    <property type="term" value="F:hydroxymethylglutaryl-CoA reductase (NADPH) activity"/>
    <property type="evidence" value="ECO:0007669"/>
    <property type="project" value="UniProtKB-EC"/>
</dbReference>
<dbReference type="InterPro" id="IPR004554">
    <property type="entry name" value="HMG_CoA_Rdtase_eu_arc"/>
</dbReference>
<dbReference type="InterPro" id="IPR009023">
    <property type="entry name" value="HMG_CoA_Rdtase_NAD(P)-bd_sf"/>
</dbReference>
<dbReference type="SUPFAM" id="SSF55035">
    <property type="entry name" value="NAD-binding domain of HMG-CoA reductase"/>
    <property type="match status" value="1"/>
</dbReference>
<name>A0A5A8D0Z1_CAFRO</name>
<comment type="catalytic activity">
    <reaction evidence="4">
        <text>(R)-mevalonate + 2 NADP(+) + CoA = (3S)-3-hydroxy-3-methylglutaryl-CoA + 2 NADPH + 2 H(+)</text>
        <dbReference type="Rhea" id="RHEA:15989"/>
        <dbReference type="ChEBI" id="CHEBI:15378"/>
        <dbReference type="ChEBI" id="CHEBI:36464"/>
        <dbReference type="ChEBI" id="CHEBI:43074"/>
        <dbReference type="ChEBI" id="CHEBI:57287"/>
        <dbReference type="ChEBI" id="CHEBI:57783"/>
        <dbReference type="ChEBI" id="CHEBI:58349"/>
        <dbReference type="EC" id="1.1.1.34"/>
    </reaction>
</comment>
<dbReference type="FunFam" id="3.30.70.420:FF:000001">
    <property type="entry name" value="3-hydroxy-3-methylglutaryl coenzyme A reductase"/>
    <property type="match status" value="1"/>
</dbReference>
<dbReference type="GO" id="GO:0005789">
    <property type="term" value="C:endoplasmic reticulum membrane"/>
    <property type="evidence" value="ECO:0007669"/>
    <property type="project" value="UniProtKB-SubCell"/>
</dbReference>
<organism evidence="6 10">
    <name type="scientific">Cafeteria roenbergensis</name>
    <name type="common">Marine flagellate</name>
    <dbReference type="NCBI Taxonomy" id="33653"/>
    <lineage>
        <taxon>Eukaryota</taxon>
        <taxon>Sar</taxon>
        <taxon>Stramenopiles</taxon>
        <taxon>Bigyra</taxon>
        <taxon>Opalozoa</taxon>
        <taxon>Bicosoecida</taxon>
        <taxon>Cafeteriaceae</taxon>
        <taxon>Cafeteria</taxon>
    </lineage>
</organism>
<comment type="pathway">
    <text evidence="4">Metabolic intermediate biosynthesis; (R)-mevalonate biosynthesis; (R)-mevalonate from acetyl-CoA: step 3/3.</text>
</comment>
<dbReference type="Gene3D" id="3.90.770.10">
    <property type="entry name" value="3-hydroxy-3-methylglutaryl-coenzyme A Reductase, Chain A, domain 2"/>
    <property type="match status" value="1"/>
</dbReference>
<dbReference type="GO" id="GO:0015936">
    <property type="term" value="P:coenzyme A metabolic process"/>
    <property type="evidence" value="ECO:0007669"/>
    <property type="project" value="InterPro"/>
</dbReference>
<dbReference type="PRINTS" id="PR00071">
    <property type="entry name" value="HMGCOARDTASE"/>
</dbReference>
<dbReference type="Proteomes" id="UP000322899">
    <property type="component" value="Unassembled WGS sequence"/>
</dbReference>
<evidence type="ECO:0000313" key="10">
    <source>
        <dbReference type="Proteomes" id="UP000325113"/>
    </source>
</evidence>
<evidence type="ECO:0000313" key="9">
    <source>
        <dbReference type="Proteomes" id="UP000323011"/>
    </source>
</evidence>
<evidence type="ECO:0000313" key="7">
    <source>
        <dbReference type="EMBL" id="KAA0164949.1"/>
    </source>
</evidence>
<dbReference type="CDD" id="cd00643">
    <property type="entry name" value="HMG-CoA_reductase_classI"/>
    <property type="match status" value="1"/>
</dbReference>
<dbReference type="OMA" id="VGRNIEN"/>
<reference evidence="8 9" key="1">
    <citation type="submission" date="2019-07" db="EMBL/GenBank/DDBJ databases">
        <title>Genomes of Cafeteria roenbergensis.</title>
        <authorList>
            <person name="Fischer M.G."/>
            <person name="Hackl T."/>
            <person name="Roman M."/>
        </authorList>
    </citation>
    <scope>NUCLEOTIDE SEQUENCE [LARGE SCALE GENOMIC DNA]</scope>
    <source>
        <strain evidence="5 9">BVI</strain>
        <strain evidence="6 10">Cflag</strain>
        <strain evidence="7 8">E4-10P</strain>
    </source>
</reference>
<dbReference type="Proteomes" id="UP000323011">
    <property type="component" value="Unassembled WGS sequence"/>
</dbReference>
<dbReference type="InterPro" id="IPR002202">
    <property type="entry name" value="HMG_CoA_Rdtase"/>
</dbReference>
<dbReference type="AlphaFoldDB" id="A0A5A8D0Z1"/>
<dbReference type="Pfam" id="PF00368">
    <property type="entry name" value="HMG-CoA_red"/>
    <property type="match status" value="1"/>
</dbReference>
<dbReference type="EMBL" id="VLTM01000059">
    <property type="protein sequence ID" value="KAA0159016.1"/>
    <property type="molecule type" value="Genomic_DNA"/>
</dbReference>
<dbReference type="PROSITE" id="PS50065">
    <property type="entry name" value="HMG_COA_REDUCTASE_4"/>
    <property type="match status" value="1"/>
</dbReference>
<accession>A0A5A8D0Z1</accession>
<evidence type="ECO:0000256" key="4">
    <source>
        <dbReference type="RuleBase" id="RU361219"/>
    </source>
</evidence>
<comment type="subcellular location">
    <subcellularLocation>
        <location evidence="4">Endoplasmic reticulum membrane</location>
        <topology evidence="4">Multi-pass membrane protein</topology>
    </subcellularLocation>
</comment>